<name>A0A0E9VAK1_ANGAN</name>
<sequence>MRFIATMCFVTVVLATASLNTSPVFTITGKGGHSATCLVSKPS</sequence>
<keyword evidence="1" id="KW-0732">Signal</keyword>
<reference evidence="2" key="1">
    <citation type="submission" date="2014-11" db="EMBL/GenBank/DDBJ databases">
        <authorList>
            <person name="Amaro Gonzalez C."/>
        </authorList>
    </citation>
    <scope>NUCLEOTIDE SEQUENCE</scope>
</reference>
<feature type="signal peptide" evidence="1">
    <location>
        <begin position="1"/>
        <end position="15"/>
    </location>
</feature>
<proteinExistence type="predicted"/>
<protein>
    <submittedName>
        <fullName evidence="2">Uncharacterized protein</fullName>
    </submittedName>
</protein>
<dbReference type="EMBL" id="GBXM01033438">
    <property type="protein sequence ID" value="JAH75139.1"/>
    <property type="molecule type" value="Transcribed_RNA"/>
</dbReference>
<reference evidence="2" key="2">
    <citation type="journal article" date="2015" name="Fish Shellfish Immunol.">
        <title>Early steps in the European eel (Anguilla anguilla)-Vibrio vulnificus interaction in the gills: Role of the RtxA13 toxin.</title>
        <authorList>
            <person name="Callol A."/>
            <person name="Pajuelo D."/>
            <person name="Ebbesson L."/>
            <person name="Teles M."/>
            <person name="MacKenzie S."/>
            <person name="Amaro C."/>
        </authorList>
    </citation>
    <scope>NUCLEOTIDE SEQUENCE</scope>
</reference>
<dbReference type="AlphaFoldDB" id="A0A0E9VAK1"/>
<evidence type="ECO:0000256" key="1">
    <source>
        <dbReference type="SAM" id="SignalP"/>
    </source>
</evidence>
<feature type="chain" id="PRO_5012813826" evidence="1">
    <location>
        <begin position="16"/>
        <end position="43"/>
    </location>
</feature>
<organism evidence="2">
    <name type="scientific">Anguilla anguilla</name>
    <name type="common">European freshwater eel</name>
    <name type="synonym">Muraena anguilla</name>
    <dbReference type="NCBI Taxonomy" id="7936"/>
    <lineage>
        <taxon>Eukaryota</taxon>
        <taxon>Metazoa</taxon>
        <taxon>Chordata</taxon>
        <taxon>Craniata</taxon>
        <taxon>Vertebrata</taxon>
        <taxon>Euteleostomi</taxon>
        <taxon>Actinopterygii</taxon>
        <taxon>Neopterygii</taxon>
        <taxon>Teleostei</taxon>
        <taxon>Anguilliformes</taxon>
        <taxon>Anguillidae</taxon>
        <taxon>Anguilla</taxon>
    </lineage>
</organism>
<accession>A0A0E9VAK1</accession>
<evidence type="ECO:0000313" key="2">
    <source>
        <dbReference type="EMBL" id="JAH75139.1"/>
    </source>
</evidence>